<dbReference type="AlphaFoldDB" id="A0A8R1E0U0"/>
<dbReference type="EnsemblMetazoa" id="CJA16877.1">
    <property type="protein sequence ID" value="CJA16877.1"/>
    <property type="gene ID" value="WBGene00136081"/>
</dbReference>
<proteinExistence type="predicted"/>
<evidence type="ECO:0000259" key="1">
    <source>
        <dbReference type="SMART" id="SM00583"/>
    </source>
</evidence>
<keyword evidence="3" id="KW-1185">Reference proteome</keyword>
<dbReference type="PANTHER" id="PTHR23362">
    <property type="entry name" value="L-PLASTIN-RELATED"/>
    <property type="match status" value="1"/>
</dbReference>
<sequence length="221" mass="26413">MPASIFNDKDDEILMKYVTEKTTAPTATFRRPRTFWEDCSKICFKSMKSPGMLSRRFRYLSTVKLHELKNIDLESKVRMLLASRHPINEEMLKELQQDAEIVELNERRVLIRYKKGDFELGSDRKYEVFFTRKEDMDLLNFIAKKAKSALSPIPKLDLFDEYVRLHNPIRTSYSLCHRFRYKLAREIQEMDGLDIEIKLRMLFITSYHPLDEQFIQGYAFF</sequence>
<dbReference type="InterPro" id="IPR006570">
    <property type="entry name" value="SPK_dom"/>
</dbReference>
<name>A0A8R1E0U0_CAEJA</name>
<dbReference type="PANTHER" id="PTHR23362:SF8">
    <property type="entry name" value="SPK DOMAIN-CONTAINING PROTEIN"/>
    <property type="match status" value="1"/>
</dbReference>
<evidence type="ECO:0000313" key="3">
    <source>
        <dbReference type="Proteomes" id="UP000005237"/>
    </source>
</evidence>
<reference evidence="3" key="1">
    <citation type="submission" date="2010-08" db="EMBL/GenBank/DDBJ databases">
        <authorList>
            <consortium name="Caenorhabditis japonica Sequencing Consortium"/>
            <person name="Wilson R.K."/>
        </authorList>
    </citation>
    <scope>NUCLEOTIDE SEQUENCE [LARGE SCALE GENOMIC DNA]</scope>
    <source>
        <strain evidence="3">DF5081</strain>
    </source>
</reference>
<protein>
    <submittedName>
        <fullName evidence="2">SPK domain-containing protein</fullName>
    </submittedName>
</protein>
<dbReference type="InterPro" id="IPR053315">
    <property type="entry name" value="Peptidase_C14A"/>
</dbReference>
<reference evidence="2" key="2">
    <citation type="submission" date="2022-06" db="UniProtKB">
        <authorList>
            <consortium name="EnsemblMetazoa"/>
        </authorList>
    </citation>
    <scope>IDENTIFICATION</scope>
    <source>
        <strain evidence="2">DF5081</strain>
    </source>
</reference>
<evidence type="ECO:0000313" key="2">
    <source>
        <dbReference type="EnsemblMetazoa" id="CJA16877.1"/>
    </source>
</evidence>
<feature type="domain" description="SPK" evidence="1">
    <location>
        <begin position="10"/>
        <end position="122"/>
    </location>
</feature>
<dbReference type="Proteomes" id="UP000005237">
    <property type="component" value="Unassembled WGS sequence"/>
</dbReference>
<dbReference type="Pfam" id="PF04435">
    <property type="entry name" value="SPK"/>
    <property type="match status" value="2"/>
</dbReference>
<organism evidence="2 3">
    <name type="scientific">Caenorhabditis japonica</name>
    <dbReference type="NCBI Taxonomy" id="281687"/>
    <lineage>
        <taxon>Eukaryota</taxon>
        <taxon>Metazoa</taxon>
        <taxon>Ecdysozoa</taxon>
        <taxon>Nematoda</taxon>
        <taxon>Chromadorea</taxon>
        <taxon>Rhabditida</taxon>
        <taxon>Rhabditina</taxon>
        <taxon>Rhabditomorpha</taxon>
        <taxon>Rhabditoidea</taxon>
        <taxon>Rhabditidae</taxon>
        <taxon>Peloderinae</taxon>
        <taxon>Caenorhabditis</taxon>
    </lineage>
</organism>
<accession>A0A8R1E0U0</accession>
<dbReference type="SMART" id="SM00583">
    <property type="entry name" value="SPK"/>
    <property type="match status" value="1"/>
</dbReference>